<dbReference type="PROSITE" id="PS50186">
    <property type="entry name" value="DEP"/>
    <property type="match status" value="1"/>
</dbReference>
<dbReference type="SUPFAM" id="SSF48350">
    <property type="entry name" value="GTPase activation domain, GAP"/>
    <property type="match status" value="1"/>
</dbReference>
<name>A0AAV1ZJY6_9ARAC</name>
<accession>A0AAV1ZJY6</accession>
<dbReference type="Pfam" id="PF00610">
    <property type="entry name" value="DEP"/>
    <property type="match status" value="1"/>
</dbReference>
<dbReference type="InterPro" id="IPR000591">
    <property type="entry name" value="DEP_dom"/>
</dbReference>
<proteinExistence type="predicted"/>
<organism evidence="2 3">
    <name type="scientific">Larinioides sclopetarius</name>
    <dbReference type="NCBI Taxonomy" id="280406"/>
    <lineage>
        <taxon>Eukaryota</taxon>
        <taxon>Metazoa</taxon>
        <taxon>Ecdysozoa</taxon>
        <taxon>Arthropoda</taxon>
        <taxon>Chelicerata</taxon>
        <taxon>Arachnida</taxon>
        <taxon>Araneae</taxon>
        <taxon>Araneomorphae</taxon>
        <taxon>Entelegynae</taxon>
        <taxon>Araneoidea</taxon>
        <taxon>Araneidae</taxon>
        <taxon>Larinioides</taxon>
    </lineage>
</organism>
<evidence type="ECO:0000259" key="1">
    <source>
        <dbReference type="PROSITE" id="PS50186"/>
    </source>
</evidence>
<evidence type="ECO:0000313" key="3">
    <source>
        <dbReference type="Proteomes" id="UP001497382"/>
    </source>
</evidence>
<keyword evidence="3" id="KW-1185">Reference proteome</keyword>
<dbReference type="InterPro" id="IPR008936">
    <property type="entry name" value="Rho_GTPase_activation_prot"/>
</dbReference>
<sequence>MEVDGGSFESLSTIQPNIRRLDPFWATRLWQKLIQEALLKVKVCKQRYFLKNYDEVFNGEDLVNSVFQFLKECKSELDVDRINRSNASKVCQVLMDKKFFESVVPKGNQKFEDSSSKFYRFIPDQITEETVSKENDDIKEKRPLFVEEEKENVFSSPCNIDSSTFTPDAKFSSKRRSIRLKTPLLRVRDTKPSPVRFSKRNARDPDEEAISNLRDTALAILLQLVEVPMLESLLSVPFDLPELAEAPQPFIFENDFTPRKIKPAKIDYRGPVADLPWVKASSLCLDGRHPAGITGLWSLQACKVLCYKSVVERFSCSAESLIPGEYFSICIPIVQMLKAEQRKRALYALQLLILHLPWKRRKQLQHLLQFLHLVVDDIFVSVDKRVTNYEAVIRDFLTVVFKHPLVSEETQKILFDFLLLKSEAVFSIPSCLQRVKESGMKFCEAISIKDLETTSAEYTKRCLVDLASSVADSTEIKLADKKLWLKKLKKHHSSAYESCNFDD</sequence>
<dbReference type="EMBL" id="CAXIEN010000057">
    <property type="protein sequence ID" value="CAL1271904.1"/>
    <property type="molecule type" value="Genomic_DNA"/>
</dbReference>
<dbReference type="InterPro" id="IPR036388">
    <property type="entry name" value="WH-like_DNA-bd_sf"/>
</dbReference>
<comment type="caution">
    <text evidence="2">The sequence shown here is derived from an EMBL/GenBank/DDBJ whole genome shotgun (WGS) entry which is preliminary data.</text>
</comment>
<dbReference type="Proteomes" id="UP001497382">
    <property type="component" value="Unassembled WGS sequence"/>
</dbReference>
<dbReference type="InterPro" id="IPR036390">
    <property type="entry name" value="WH_DNA-bd_sf"/>
</dbReference>
<dbReference type="GO" id="GO:0035556">
    <property type="term" value="P:intracellular signal transduction"/>
    <property type="evidence" value="ECO:0007669"/>
    <property type="project" value="InterPro"/>
</dbReference>
<feature type="domain" description="DEP" evidence="1">
    <location>
        <begin position="35"/>
        <end position="123"/>
    </location>
</feature>
<dbReference type="PANTHER" id="PTHR16206:SF19">
    <property type="entry name" value="DEP DOMAIN-CONTAINING PROTEIN"/>
    <property type="match status" value="1"/>
</dbReference>
<evidence type="ECO:0000313" key="2">
    <source>
        <dbReference type="EMBL" id="CAL1271904.1"/>
    </source>
</evidence>
<dbReference type="AlphaFoldDB" id="A0AAV1ZJY6"/>
<dbReference type="SUPFAM" id="SSF46785">
    <property type="entry name" value="Winged helix' DNA-binding domain"/>
    <property type="match status" value="1"/>
</dbReference>
<protein>
    <recommendedName>
        <fullName evidence="1">DEP domain-containing protein</fullName>
    </recommendedName>
</protein>
<dbReference type="SMART" id="SM00049">
    <property type="entry name" value="DEP"/>
    <property type="match status" value="1"/>
</dbReference>
<reference evidence="2 3" key="1">
    <citation type="submission" date="2024-04" db="EMBL/GenBank/DDBJ databases">
        <authorList>
            <person name="Rising A."/>
            <person name="Reimegard J."/>
            <person name="Sonavane S."/>
            <person name="Akerstrom W."/>
            <person name="Nylinder S."/>
            <person name="Hedman E."/>
            <person name="Kallberg Y."/>
        </authorList>
    </citation>
    <scope>NUCLEOTIDE SEQUENCE [LARGE SCALE GENOMIC DNA]</scope>
</reference>
<dbReference type="PANTHER" id="PTHR16206">
    <property type="entry name" value="DEP DOMAIN-CONTAINING"/>
    <property type="match status" value="1"/>
</dbReference>
<dbReference type="Gene3D" id="1.10.10.10">
    <property type="entry name" value="Winged helix-like DNA-binding domain superfamily/Winged helix DNA-binding domain"/>
    <property type="match status" value="1"/>
</dbReference>
<gene>
    <name evidence="2" type="ORF">LARSCL_LOCUS6084</name>
</gene>